<evidence type="ECO:0000313" key="5">
    <source>
        <dbReference type="Proteomes" id="UP001388259"/>
    </source>
</evidence>
<dbReference type="Gene3D" id="3.40.50.720">
    <property type="entry name" value="NAD(P)-binding Rossmann-like Domain"/>
    <property type="match status" value="1"/>
</dbReference>
<dbReference type="PANTHER" id="PTHR12126">
    <property type="entry name" value="NADH-UBIQUINONE OXIDOREDUCTASE 39 KDA SUBUNIT-RELATED"/>
    <property type="match status" value="1"/>
</dbReference>
<protein>
    <submittedName>
        <fullName evidence="3">SDR family oxidoreductase</fullName>
    </submittedName>
</protein>
<evidence type="ECO:0000313" key="4">
    <source>
        <dbReference type="EMBL" id="MEM0572863.1"/>
    </source>
</evidence>
<keyword evidence="6" id="KW-1185">Reference proteome</keyword>
<evidence type="ECO:0000313" key="6">
    <source>
        <dbReference type="Proteomes" id="UP001390963"/>
    </source>
</evidence>
<organism evidence="3 5">
    <name type="scientific">Aequorivita flava</name>
    <dbReference type="NCBI Taxonomy" id="3114371"/>
    <lineage>
        <taxon>Bacteria</taxon>
        <taxon>Pseudomonadati</taxon>
        <taxon>Bacteroidota</taxon>
        <taxon>Flavobacteriia</taxon>
        <taxon>Flavobacteriales</taxon>
        <taxon>Flavobacteriaceae</taxon>
        <taxon>Aequorivita</taxon>
    </lineage>
</organism>
<dbReference type="Pfam" id="PF11066">
    <property type="entry name" value="DUF2867"/>
    <property type="match status" value="1"/>
</dbReference>
<dbReference type="AlphaFoldDB" id="A0AB35YQW9"/>
<comment type="caution">
    <text evidence="3">The sequence shown here is derived from an EMBL/GenBank/DDBJ whole genome shotgun (WGS) entry which is preliminary data.</text>
</comment>
<dbReference type="GO" id="GO:0044877">
    <property type="term" value="F:protein-containing complex binding"/>
    <property type="evidence" value="ECO:0007669"/>
    <property type="project" value="TreeGrafter"/>
</dbReference>
<sequence length="480" mass="55069">MKILLTGANGYIGMRLLPELLENGHEVVCAVRDKNRLPLDPKTTERISVVEVDFAEEVQTDSFPTDIDAAYYLIHSMSGSTKNFDEMEARSSENFNKYMAVTSVKQVIYLSGIVNQEELSKHLSSRKKVEEILYKGNYNLTVLRAGIVVGSGSSSFEIIRDLCEKLPIMIAPKWLKTKIQPIAIRDVIAFLYGVLNNEKCYNESFDVGGPDVLTYREMLEKYSKIRGLKLWIIPVPVMSPRLSSYWLYFVTSTSYKLAVNLVDSMKMEVVARDNKLQKILNIQPISYEEAIKNAFIKIEQNLVISSWKDSLTAGRISNLKEYIQVPKYGCLKDEQIIKVTDPENALNNIWAIGGTQGWYYANSLWRIRGFIDKLFGGVGLRRGRTHPDKIYAGDVLDFWRVLYADRENKRLLLFAEMKLPGEAWLEFCINEENNLIQTATFRPKGLWGRLYWYLMLPFHYFIFGGMIKNIAKGNYVSKPD</sequence>
<feature type="domain" description="NAD(P)-binding" evidence="2">
    <location>
        <begin position="7"/>
        <end position="134"/>
    </location>
</feature>
<dbReference type="Proteomes" id="UP001388259">
    <property type="component" value="Unassembled WGS sequence"/>
</dbReference>
<dbReference type="InterPro" id="IPR051207">
    <property type="entry name" value="ComplexI_NDUFA9_subunit"/>
</dbReference>
<dbReference type="EMBL" id="JAZBJM010000003">
    <property type="protein sequence ID" value="MEM0518205.1"/>
    <property type="molecule type" value="Genomic_DNA"/>
</dbReference>
<dbReference type="Proteomes" id="UP001390963">
    <property type="component" value="Unassembled WGS sequence"/>
</dbReference>
<gene>
    <name evidence="4" type="ORF">VZD24_04995</name>
    <name evidence="3" type="ORF">VZD85_07575</name>
</gene>
<feature type="transmembrane region" description="Helical" evidence="1">
    <location>
        <begin position="450"/>
        <end position="471"/>
    </location>
</feature>
<keyword evidence="1" id="KW-1133">Transmembrane helix</keyword>
<keyword evidence="1" id="KW-0472">Membrane</keyword>
<keyword evidence="1" id="KW-0812">Transmembrane</keyword>
<dbReference type="InterPro" id="IPR036291">
    <property type="entry name" value="NAD(P)-bd_dom_sf"/>
</dbReference>
<reference evidence="3 6" key="1">
    <citation type="submission" date="2024-01" db="EMBL/GenBank/DDBJ databases">
        <title>Aequorivita flavus sp. nov., isolated from deep-sea sediment.</title>
        <authorList>
            <person name="Chen X."/>
        </authorList>
    </citation>
    <scope>NUCLEOTIDE SEQUENCE</scope>
    <source>
        <strain evidence="3">MCCC 1A16923</strain>
        <strain evidence="4 6">MCCC 1A16935</strain>
    </source>
</reference>
<dbReference type="InterPro" id="IPR016040">
    <property type="entry name" value="NAD(P)-bd_dom"/>
</dbReference>
<proteinExistence type="predicted"/>
<dbReference type="EMBL" id="JBANCF010000003">
    <property type="protein sequence ID" value="MEM0572863.1"/>
    <property type="molecule type" value="Genomic_DNA"/>
</dbReference>
<accession>A0AB35YQW9</accession>
<evidence type="ECO:0000256" key="1">
    <source>
        <dbReference type="SAM" id="Phobius"/>
    </source>
</evidence>
<dbReference type="Pfam" id="PF13460">
    <property type="entry name" value="NAD_binding_10"/>
    <property type="match status" value="1"/>
</dbReference>
<evidence type="ECO:0000259" key="2">
    <source>
        <dbReference type="Pfam" id="PF13460"/>
    </source>
</evidence>
<dbReference type="PANTHER" id="PTHR12126:SF11">
    <property type="entry name" value="NADH DEHYDROGENASE [UBIQUINONE] 1 ALPHA SUBCOMPLEX SUBUNIT 9, MITOCHONDRIAL"/>
    <property type="match status" value="1"/>
</dbReference>
<evidence type="ECO:0000313" key="3">
    <source>
        <dbReference type="EMBL" id="MEM0518205.1"/>
    </source>
</evidence>
<dbReference type="InterPro" id="IPR021295">
    <property type="entry name" value="DUF2867"/>
</dbReference>
<dbReference type="SUPFAM" id="SSF51735">
    <property type="entry name" value="NAD(P)-binding Rossmann-fold domains"/>
    <property type="match status" value="1"/>
</dbReference>
<dbReference type="RefSeq" id="WP_342687180.1">
    <property type="nucleotide sequence ID" value="NZ_JAZBJM010000003.1"/>
</dbReference>
<name>A0AB35YQW9_9FLAO</name>